<evidence type="ECO:0000313" key="10">
    <source>
        <dbReference type="Proteomes" id="UP000295416"/>
    </source>
</evidence>
<dbReference type="PANTHER" id="PTHR37316:SF3">
    <property type="entry name" value="TEICHOIC ACID GLYCEROL-PHOSPHATE TRANSFERASE"/>
    <property type="match status" value="1"/>
</dbReference>
<evidence type="ECO:0000313" key="9">
    <source>
        <dbReference type="EMBL" id="TCP17235.1"/>
    </source>
</evidence>
<evidence type="ECO:0000256" key="5">
    <source>
        <dbReference type="ARBA" id="ARBA00022944"/>
    </source>
</evidence>
<organism evidence="9 10">
    <name type="scientific">Scopulibacillus darangshiensis</name>
    <dbReference type="NCBI Taxonomy" id="442528"/>
    <lineage>
        <taxon>Bacteria</taxon>
        <taxon>Bacillati</taxon>
        <taxon>Bacillota</taxon>
        <taxon>Bacilli</taxon>
        <taxon>Bacillales</taxon>
        <taxon>Sporolactobacillaceae</taxon>
        <taxon>Scopulibacillus</taxon>
    </lineage>
</organism>
<dbReference type="RefSeq" id="WP_165887050.1">
    <property type="nucleotide sequence ID" value="NZ_SLXK01000080.1"/>
</dbReference>
<keyword evidence="3" id="KW-1003">Cell membrane</keyword>
<proteinExistence type="inferred from homology"/>
<name>A0A4R2N8M7_9BACL</name>
<evidence type="ECO:0000256" key="3">
    <source>
        <dbReference type="ARBA" id="ARBA00022475"/>
    </source>
</evidence>
<dbReference type="AlphaFoldDB" id="A0A4R2N8M7"/>
<feature type="transmembrane region" description="Helical" evidence="7">
    <location>
        <begin position="643"/>
        <end position="661"/>
    </location>
</feature>
<keyword evidence="6 7" id="KW-0472">Membrane</keyword>
<dbReference type="CDD" id="cd00761">
    <property type="entry name" value="Glyco_tranf_GTA_type"/>
    <property type="match status" value="1"/>
</dbReference>
<keyword evidence="4 9" id="KW-0808">Transferase</keyword>
<gene>
    <name evidence="9" type="ORF">EV207_1803</name>
</gene>
<dbReference type="InterPro" id="IPR007554">
    <property type="entry name" value="Glycerophosphate_synth"/>
</dbReference>
<dbReference type="Gene3D" id="3.90.550.10">
    <property type="entry name" value="Spore Coat Polysaccharide Biosynthesis Protein SpsA, Chain A"/>
    <property type="match status" value="1"/>
</dbReference>
<dbReference type="Gene3D" id="3.40.50.11820">
    <property type="match status" value="1"/>
</dbReference>
<dbReference type="PANTHER" id="PTHR37316">
    <property type="entry name" value="TEICHOIC ACID GLYCEROL-PHOSPHATE PRIMASE"/>
    <property type="match status" value="1"/>
</dbReference>
<dbReference type="Gene3D" id="3.40.50.12580">
    <property type="match status" value="1"/>
</dbReference>
<evidence type="ECO:0000256" key="1">
    <source>
        <dbReference type="ARBA" id="ARBA00004202"/>
    </source>
</evidence>
<feature type="domain" description="Glycosyltransferase 2-like" evidence="8">
    <location>
        <begin position="6"/>
        <end position="172"/>
    </location>
</feature>
<dbReference type="EMBL" id="SLXK01000080">
    <property type="protein sequence ID" value="TCP17235.1"/>
    <property type="molecule type" value="Genomic_DNA"/>
</dbReference>
<dbReference type="InterPro" id="IPR051612">
    <property type="entry name" value="Teichoic_Acid_Biosynth"/>
</dbReference>
<evidence type="ECO:0000256" key="6">
    <source>
        <dbReference type="ARBA" id="ARBA00023136"/>
    </source>
</evidence>
<dbReference type="GO" id="GO:0005886">
    <property type="term" value="C:plasma membrane"/>
    <property type="evidence" value="ECO:0007669"/>
    <property type="project" value="UniProtKB-SubCell"/>
</dbReference>
<dbReference type="GO" id="GO:0047355">
    <property type="term" value="F:CDP-glycerol glycerophosphotransferase activity"/>
    <property type="evidence" value="ECO:0007669"/>
    <property type="project" value="InterPro"/>
</dbReference>
<dbReference type="GO" id="GO:0019350">
    <property type="term" value="P:teichoic acid biosynthetic process"/>
    <property type="evidence" value="ECO:0007669"/>
    <property type="project" value="UniProtKB-KW"/>
</dbReference>
<dbReference type="InterPro" id="IPR029044">
    <property type="entry name" value="Nucleotide-diphossugar_trans"/>
</dbReference>
<reference evidence="9 10" key="1">
    <citation type="submission" date="2019-03" db="EMBL/GenBank/DDBJ databases">
        <title>Genomic Encyclopedia of Type Strains, Phase IV (KMG-IV): sequencing the most valuable type-strain genomes for metagenomic binning, comparative biology and taxonomic classification.</title>
        <authorList>
            <person name="Goeker M."/>
        </authorList>
    </citation>
    <scope>NUCLEOTIDE SEQUENCE [LARGE SCALE GENOMIC DNA]</scope>
    <source>
        <strain evidence="9 10">DSM 19377</strain>
    </source>
</reference>
<comment type="caution">
    <text evidence="9">The sequence shown here is derived from an EMBL/GenBank/DDBJ whole genome shotgun (WGS) entry which is preliminary data.</text>
</comment>
<keyword evidence="5" id="KW-0777">Teichoic acid biosynthesis</keyword>
<evidence type="ECO:0000256" key="4">
    <source>
        <dbReference type="ARBA" id="ARBA00022679"/>
    </source>
</evidence>
<evidence type="ECO:0000256" key="2">
    <source>
        <dbReference type="ARBA" id="ARBA00010488"/>
    </source>
</evidence>
<keyword evidence="10" id="KW-1185">Reference proteome</keyword>
<dbReference type="Pfam" id="PF04464">
    <property type="entry name" value="Glyphos_transf"/>
    <property type="match status" value="1"/>
</dbReference>
<sequence length="750" mass="88977">MYIDISVIIPVYNVEMFINEALDSVANQKFKGTVEIIVIDDCSTDNTLDLVKDFQKNHSELSMKVLKQETNKKQGAARNRGIRESIGKYIFFLDGDDFLDPNAFQKMYEKGEDLNCDFVLCDWAYYYQDNRIKYVNNDLFLFKDILKGKACEDLYQATTYFTVNKLYRRDFLLKNNIGYGEGYIYEDFEFYVKVAQHATAIGIIQNPYYKVRVNEYSTTKSDTKSTTHIVSYLKAVENSIVDFNPRADASYYHLFKHLIQKTLFYSETRAPFGYKKRTLKKVLTILNNKNKNYFVPLNIIPLNHLYFRRRYVQNEKINSILFVNWLQSKGKLVKLFRFAQRNKQKVINSKLVKSFKETDYYKKKKKREFRESINTYFKRPINNNTILFLGFDYRYVGNSKYLFDYLKENGSHLNIYFVTKNKNVPVEYRVTPRSLKFYEVLAKSKIVFAESWVPLDFRKREESVWIQLWHGTPFKKLLFDSHETFISRYNRNHKRQKQNDISRWDYVLADSSEGKEKLSSAFDINSQRILNYGYTRVKWLIDNKENVGLKTEIREQLRIPNDKRIILYVPTWRDYNFKQKNPNLSYLLDLQKFGAELQDDYVIINKQHSMGNFKIDGDFVVTPNESIEVQKLILISDLIISDYSSIIFDAMAIGVPFYLYINDYEKYKDARGVYEDMDRILSAFYVDNIEDLVEKVQSIMYNYPAENYDLAKGLYSNSQFNNSYEDIVDKIYEIQNKKRAVDGHAPKVFI</sequence>
<keyword evidence="7" id="KW-0812">Transmembrane</keyword>
<dbReference type="Proteomes" id="UP000295416">
    <property type="component" value="Unassembled WGS sequence"/>
</dbReference>
<evidence type="ECO:0000259" key="8">
    <source>
        <dbReference type="Pfam" id="PF00535"/>
    </source>
</evidence>
<dbReference type="Pfam" id="PF00535">
    <property type="entry name" value="Glycos_transf_2"/>
    <property type="match status" value="1"/>
</dbReference>
<dbReference type="SUPFAM" id="SSF53448">
    <property type="entry name" value="Nucleotide-diphospho-sugar transferases"/>
    <property type="match status" value="1"/>
</dbReference>
<dbReference type="InterPro" id="IPR001173">
    <property type="entry name" value="Glyco_trans_2-like"/>
</dbReference>
<evidence type="ECO:0000256" key="7">
    <source>
        <dbReference type="SAM" id="Phobius"/>
    </source>
</evidence>
<protein>
    <submittedName>
        <fullName evidence="9">CDP-glycerol glycerophosphotransferase (TagB/SpsB family)</fullName>
    </submittedName>
</protein>
<dbReference type="InterPro" id="IPR043149">
    <property type="entry name" value="TagF_N"/>
</dbReference>
<dbReference type="InterPro" id="IPR043148">
    <property type="entry name" value="TagF_C"/>
</dbReference>
<comment type="similarity">
    <text evidence="2">Belongs to the CDP-glycerol glycerophosphotransferase family.</text>
</comment>
<keyword evidence="7" id="KW-1133">Transmembrane helix</keyword>
<accession>A0A4R2N8M7</accession>
<comment type="subcellular location">
    <subcellularLocation>
        <location evidence="1">Cell membrane</location>
        <topology evidence="1">Peripheral membrane protein</topology>
    </subcellularLocation>
</comment>
<dbReference type="SUPFAM" id="SSF53756">
    <property type="entry name" value="UDP-Glycosyltransferase/glycogen phosphorylase"/>
    <property type="match status" value="1"/>
</dbReference>